<feature type="transmembrane region" description="Helical" evidence="2">
    <location>
        <begin position="6"/>
        <end position="24"/>
    </location>
</feature>
<dbReference type="InterPro" id="IPR003594">
    <property type="entry name" value="HATPase_dom"/>
</dbReference>
<feature type="transmembrane region" description="Helical" evidence="2">
    <location>
        <begin position="67"/>
        <end position="87"/>
    </location>
</feature>
<dbReference type="SUPFAM" id="SSF55874">
    <property type="entry name" value="ATPase domain of HSP90 chaperone/DNA topoisomerase II/histidine kinase"/>
    <property type="match status" value="1"/>
</dbReference>
<keyword evidence="2" id="KW-0812">Transmembrane</keyword>
<dbReference type="OrthoDB" id="175115at2157"/>
<keyword evidence="4" id="KW-0418">Kinase</keyword>
<dbReference type="InterPro" id="IPR036097">
    <property type="entry name" value="HisK_dim/P_sf"/>
</dbReference>
<evidence type="ECO:0000259" key="3">
    <source>
        <dbReference type="PROSITE" id="PS50109"/>
    </source>
</evidence>
<dbReference type="Gene3D" id="3.30.565.10">
    <property type="entry name" value="Histidine kinase-like ATPase, C-terminal domain"/>
    <property type="match status" value="1"/>
</dbReference>
<evidence type="ECO:0000256" key="2">
    <source>
        <dbReference type="SAM" id="Phobius"/>
    </source>
</evidence>
<dbReference type="InterPro" id="IPR036890">
    <property type="entry name" value="HATPase_C_sf"/>
</dbReference>
<feature type="domain" description="Histidine kinase" evidence="3">
    <location>
        <begin position="342"/>
        <end position="550"/>
    </location>
</feature>
<keyword evidence="2" id="KW-1133">Transmembrane helix</keyword>
<dbReference type="InterPro" id="IPR031621">
    <property type="entry name" value="HisKA_7TM"/>
</dbReference>
<keyword evidence="1" id="KW-0597">Phosphoprotein</keyword>
<feature type="transmembrane region" description="Helical" evidence="2">
    <location>
        <begin position="99"/>
        <end position="116"/>
    </location>
</feature>
<dbReference type="CDD" id="cd00075">
    <property type="entry name" value="HATPase"/>
    <property type="match status" value="1"/>
</dbReference>
<dbReference type="SUPFAM" id="SSF55785">
    <property type="entry name" value="PYP-like sensor domain (PAS domain)"/>
    <property type="match status" value="1"/>
</dbReference>
<dbReference type="CDD" id="cd00082">
    <property type="entry name" value="HisKA"/>
    <property type="match status" value="1"/>
</dbReference>
<keyword evidence="5" id="KW-1185">Reference proteome</keyword>
<dbReference type="SMART" id="SM00387">
    <property type="entry name" value="HATPase_c"/>
    <property type="match status" value="1"/>
</dbReference>
<keyword evidence="4" id="KW-0808">Transferase</keyword>
<dbReference type="SMART" id="SM00388">
    <property type="entry name" value="HisKA"/>
    <property type="match status" value="1"/>
</dbReference>
<accession>A0A2A5QUT3</accession>
<dbReference type="PANTHER" id="PTHR43547:SF2">
    <property type="entry name" value="HYBRID SIGNAL TRANSDUCTION HISTIDINE KINASE C"/>
    <property type="match status" value="1"/>
</dbReference>
<dbReference type="InterPro" id="IPR003661">
    <property type="entry name" value="HisK_dim/P_dom"/>
</dbReference>
<evidence type="ECO:0000313" key="5">
    <source>
        <dbReference type="Proteomes" id="UP000219689"/>
    </source>
</evidence>
<sequence>MELSLLVYVVLFGLSGVACLASIPRARTIQHSGTRNALIVFFVSAALWCGGYLGYLLAPTTASKVALYTIGFISAFVAVGAWVCFCVEYTGRSVQDMPFLYPALAVFLFFIVLKITNPLHNLYFTTEWTTEPFPHLAINHQLLYWVVLGLSYSVIMVGFFMLAERLYHTGTDSRPLAILFGITGVPALATILSSQVETLLPLMYEPPGVAVFAVGTLFVYFDRFEAIRLTGGATDPTIYLDQSKRVRDYNQAAEAIFPALTDAIGDSIDDISSTLADHISEPGVVPVTENGETRYYEVTTTSFLSGEIETGRLVTITDVTDRETYRKQLEQKTEQLEALNRVVRHDIRNDMAVVLGWAETLRDHVDEDGEAALEHVLQSSSHVVELTDTARVFVESLTGDSTVKLKPVNLRSTIEAELTTVQETHFDAHFEIVSGFPQVTVQANEMLSSVFRNLLGNAVRHNDKAVPEITVTGCLNGNSVQIRVADNGPGIPDEQKEHIFGKGEKGVDSPGSGIGLYLVYTLMDQFDGDVWVEDNEPTGSVFVVKLPIHDPTQL</sequence>
<dbReference type="Pfam" id="PF02518">
    <property type="entry name" value="HATPase_c"/>
    <property type="match status" value="1"/>
</dbReference>
<dbReference type="SUPFAM" id="SSF47384">
    <property type="entry name" value="Homodimeric domain of signal transducing histidine kinase"/>
    <property type="match status" value="1"/>
</dbReference>
<comment type="caution">
    <text evidence="4">The sequence shown here is derived from an EMBL/GenBank/DDBJ whole genome shotgun (WGS) entry which is preliminary data.</text>
</comment>
<dbReference type="PRINTS" id="PR00344">
    <property type="entry name" value="BCTRLSENSOR"/>
</dbReference>
<dbReference type="Proteomes" id="UP000219689">
    <property type="component" value="Unassembled WGS sequence"/>
</dbReference>
<dbReference type="InterPro" id="IPR005467">
    <property type="entry name" value="His_kinase_dom"/>
</dbReference>
<name>A0A2A5QUT3_9EURY</name>
<evidence type="ECO:0000256" key="1">
    <source>
        <dbReference type="ARBA" id="ARBA00022553"/>
    </source>
</evidence>
<reference evidence="4 5" key="1">
    <citation type="submission" date="2017-09" db="EMBL/GenBank/DDBJ databases">
        <title>Genome sequences of Natrinema ejinorence JCM 13890T.</title>
        <authorList>
            <person name="Roh S.W."/>
            <person name="Kim Y.B."/>
            <person name="Kim J.Y."/>
        </authorList>
    </citation>
    <scope>NUCLEOTIDE SEQUENCE [LARGE SCALE GENOMIC DNA]</scope>
    <source>
        <strain evidence="4 5">JCM 13890</strain>
    </source>
</reference>
<dbReference type="GO" id="GO:0000155">
    <property type="term" value="F:phosphorelay sensor kinase activity"/>
    <property type="evidence" value="ECO:0007669"/>
    <property type="project" value="InterPro"/>
</dbReference>
<gene>
    <name evidence="4" type="ORF">CP557_08725</name>
</gene>
<feature type="transmembrane region" description="Helical" evidence="2">
    <location>
        <begin position="175"/>
        <end position="196"/>
    </location>
</feature>
<dbReference type="Pfam" id="PF16927">
    <property type="entry name" value="HisKA_7TM"/>
    <property type="match status" value="1"/>
</dbReference>
<evidence type="ECO:0000313" key="4">
    <source>
        <dbReference type="EMBL" id="PCR90587.1"/>
    </source>
</evidence>
<dbReference type="PROSITE" id="PS50109">
    <property type="entry name" value="HIS_KIN"/>
    <property type="match status" value="1"/>
</dbReference>
<feature type="transmembrane region" description="Helical" evidence="2">
    <location>
        <begin position="36"/>
        <end position="55"/>
    </location>
</feature>
<dbReference type="EMBL" id="NXNI01000001">
    <property type="protein sequence ID" value="PCR90587.1"/>
    <property type="molecule type" value="Genomic_DNA"/>
</dbReference>
<dbReference type="InterPro" id="IPR035965">
    <property type="entry name" value="PAS-like_dom_sf"/>
</dbReference>
<dbReference type="AlphaFoldDB" id="A0A2A5QUT3"/>
<organism evidence="4 5">
    <name type="scientific">Natrinema ejinorense</name>
    <dbReference type="NCBI Taxonomy" id="373386"/>
    <lineage>
        <taxon>Archaea</taxon>
        <taxon>Methanobacteriati</taxon>
        <taxon>Methanobacteriota</taxon>
        <taxon>Stenosarchaea group</taxon>
        <taxon>Halobacteria</taxon>
        <taxon>Halobacteriales</taxon>
        <taxon>Natrialbaceae</taxon>
        <taxon>Natrinema</taxon>
    </lineage>
</organism>
<dbReference type="RefSeq" id="WP_097379537.1">
    <property type="nucleotide sequence ID" value="NZ_NXNI01000001.1"/>
</dbReference>
<dbReference type="InterPro" id="IPR004358">
    <property type="entry name" value="Sig_transdc_His_kin-like_C"/>
</dbReference>
<dbReference type="PANTHER" id="PTHR43547">
    <property type="entry name" value="TWO-COMPONENT HISTIDINE KINASE"/>
    <property type="match status" value="1"/>
</dbReference>
<feature type="transmembrane region" description="Helical" evidence="2">
    <location>
        <begin position="142"/>
        <end position="163"/>
    </location>
</feature>
<protein>
    <submittedName>
        <fullName evidence="4">Histidine kinase</fullName>
    </submittedName>
</protein>
<proteinExistence type="predicted"/>
<keyword evidence="2" id="KW-0472">Membrane</keyword>